<organism evidence="2 3">
    <name type="scientific">Streptomyces clavuligerus</name>
    <dbReference type="NCBI Taxonomy" id="1901"/>
    <lineage>
        <taxon>Bacteria</taxon>
        <taxon>Bacillati</taxon>
        <taxon>Actinomycetota</taxon>
        <taxon>Actinomycetes</taxon>
        <taxon>Kitasatosporales</taxon>
        <taxon>Streptomycetaceae</taxon>
        <taxon>Streptomyces</taxon>
    </lineage>
</organism>
<protein>
    <submittedName>
        <fullName evidence="2">FTR1 domain-containing protein</fullName>
    </submittedName>
</protein>
<feature type="transmembrane region" description="Helical" evidence="1">
    <location>
        <begin position="174"/>
        <end position="194"/>
    </location>
</feature>
<feature type="transmembrane region" description="Helical" evidence="1">
    <location>
        <begin position="40"/>
        <end position="61"/>
    </location>
</feature>
<keyword evidence="3" id="KW-1185">Reference proteome</keyword>
<name>E2Q1V2_STRCL</name>
<dbReference type="eggNOG" id="COG0672">
    <property type="taxonomic scope" value="Bacteria"/>
</dbReference>
<gene>
    <name evidence="2" type="ORF">SCLAV_1503</name>
</gene>
<sequence>MFDNYLFGLYQGLVAGTVLALLTALAAARGPRPGPGAVHPVSRGAAVAAAVALLVALLLEFASAGPTPTARQALTGALSSAAGAVLLWTAFRTGRAGAVPSAPGLLGAGALLAVGQQGPEPALYFWSAVRSAADPAGSALPLVLTLLGLGTAVGLCGLFLMGLRRLPPAVFPRVAGAALAVLAAGLLARGAAALQDAGLLGTGMGAAPVFDLGPVLPPDRLYGTVVTGVLGPPTAPAALPFALWSLGLLAALALALAPVIRSALLRCRPGPTESG</sequence>
<dbReference type="STRING" id="1901.BB341_20680"/>
<feature type="transmembrane region" description="Helical" evidence="1">
    <location>
        <begin position="138"/>
        <end position="162"/>
    </location>
</feature>
<evidence type="ECO:0000313" key="3">
    <source>
        <dbReference type="Proteomes" id="UP000002357"/>
    </source>
</evidence>
<dbReference type="Proteomes" id="UP000002357">
    <property type="component" value="Chromosome"/>
</dbReference>
<dbReference type="GeneID" id="93731877"/>
<evidence type="ECO:0000313" key="2">
    <source>
        <dbReference type="EMBL" id="EFG06578.1"/>
    </source>
</evidence>
<keyword evidence="1" id="KW-0472">Membrane</keyword>
<feature type="transmembrane region" description="Helical" evidence="1">
    <location>
        <begin position="6"/>
        <end position="28"/>
    </location>
</feature>
<dbReference type="KEGG" id="sclf:BB341_20680"/>
<accession>E2Q1V2</accession>
<feature type="transmembrane region" description="Helical" evidence="1">
    <location>
        <begin position="241"/>
        <end position="260"/>
    </location>
</feature>
<feature type="transmembrane region" description="Helical" evidence="1">
    <location>
        <begin position="73"/>
        <end position="91"/>
    </location>
</feature>
<evidence type="ECO:0000256" key="1">
    <source>
        <dbReference type="SAM" id="Phobius"/>
    </source>
</evidence>
<dbReference type="RefSeq" id="WP_003960297.1">
    <property type="nucleotide sequence ID" value="NZ_CM000913.1"/>
</dbReference>
<keyword evidence="1" id="KW-1133">Transmembrane helix</keyword>
<reference evidence="2 3" key="1">
    <citation type="journal article" date="2010" name="Genome Biol. Evol.">
        <title>The sequence of a 1.8-mb bacterial linear plasmid reveals a rich evolutionary reservoir of secondary metabolic pathways.</title>
        <authorList>
            <person name="Medema M.H."/>
            <person name="Trefzer A."/>
            <person name="Kovalchuk A."/>
            <person name="van den Berg M."/>
            <person name="Mueller U."/>
            <person name="Heijne W."/>
            <person name="Wu L."/>
            <person name="Alam M.T."/>
            <person name="Ronning C.M."/>
            <person name="Nierman W.C."/>
            <person name="Bovenberg R.A.L."/>
            <person name="Breitling R."/>
            <person name="Takano E."/>
        </authorList>
    </citation>
    <scope>NUCLEOTIDE SEQUENCE [LARGE SCALE GENOMIC DNA]</scope>
    <source>
        <strain evidence="3">ATCC 27064 / DSM 738 / JCM 4710 / NBRC 13307 / NCIMB 12785 / NRRL 3585 / VKM Ac-602</strain>
    </source>
</reference>
<dbReference type="AlphaFoldDB" id="E2Q1V2"/>
<proteinExistence type="predicted"/>
<keyword evidence="1" id="KW-0812">Transmembrane</keyword>
<dbReference type="EMBL" id="CM000913">
    <property type="protein sequence ID" value="EFG06578.1"/>
    <property type="molecule type" value="Genomic_DNA"/>
</dbReference>